<keyword evidence="2" id="KW-0805">Transcription regulation</keyword>
<evidence type="ECO:0000256" key="1">
    <source>
        <dbReference type="ARBA" id="ARBA00022491"/>
    </source>
</evidence>
<comment type="caution">
    <text evidence="6">The sequence shown here is derived from an EMBL/GenBank/DDBJ whole genome shotgun (WGS) entry which is preliminary data.</text>
</comment>
<dbReference type="PANTHER" id="PTHR30055">
    <property type="entry name" value="HTH-TYPE TRANSCRIPTIONAL REGULATOR RUTR"/>
    <property type="match status" value="1"/>
</dbReference>
<dbReference type="GO" id="GO:0003700">
    <property type="term" value="F:DNA-binding transcription factor activity"/>
    <property type="evidence" value="ECO:0007669"/>
    <property type="project" value="TreeGrafter"/>
</dbReference>
<dbReference type="GO" id="GO:0000976">
    <property type="term" value="F:transcription cis-regulatory region binding"/>
    <property type="evidence" value="ECO:0007669"/>
    <property type="project" value="TreeGrafter"/>
</dbReference>
<dbReference type="InterPro" id="IPR001647">
    <property type="entry name" value="HTH_TetR"/>
</dbReference>
<reference evidence="6" key="2">
    <citation type="journal article" date="2014" name="ISME J.">
        <title>Microbial stratification in low pH oxic and suboxic macroscopic growths along an acid mine drainage.</title>
        <authorList>
            <person name="Mendez-Garcia C."/>
            <person name="Mesa V."/>
            <person name="Sprenger R.R."/>
            <person name="Richter M."/>
            <person name="Diez M.S."/>
            <person name="Solano J."/>
            <person name="Bargiela R."/>
            <person name="Golyshina O.V."/>
            <person name="Manteca A."/>
            <person name="Ramos J.L."/>
            <person name="Gallego J.R."/>
            <person name="Llorente I."/>
            <person name="Martins Dos Santos V.A."/>
            <person name="Jensen O.N."/>
            <person name="Pelaez A.I."/>
            <person name="Sanchez J."/>
            <person name="Ferrer M."/>
        </authorList>
    </citation>
    <scope>NUCLEOTIDE SEQUENCE</scope>
</reference>
<dbReference type="SUPFAM" id="SSF46689">
    <property type="entry name" value="Homeodomain-like"/>
    <property type="match status" value="1"/>
</dbReference>
<dbReference type="EMBL" id="AUZZ01010032">
    <property type="protein sequence ID" value="EQD31084.1"/>
    <property type="molecule type" value="Genomic_DNA"/>
</dbReference>
<dbReference type="PROSITE" id="PS01081">
    <property type="entry name" value="HTH_TETR_1"/>
    <property type="match status" value="1"/>
</dbReference>
<dbReference type="AlphaFoldDB" id="T0ZQT1"/>
<keyword evidence="3 6" id="KW-0238">DNA-binding</keyword>
<reference evidence="6" key="1">
    <citation type="submission" date="2013-08" db="EMBL/GenBank/DDBJ databases">
        <authorList>
            <person name="Mendez C."/>
            <person name="Richter M."/>
            <person name="Ferrer M."/>
            <person name="Sanchez J."/>
        </authorList>
    </citation>
    <scope>NUCLEOTIDE SEQUENCE</scope>
</reference>
<evidence type="ECO:0000259" key="5">
    <source>
        <dbReference type="PROSITE" id="PS50977"/>
    </source>
</evidence>
<dbReference type="Pfam" id="PF17932">
    <property type="entry name" value="TetR_C_24"/>
    <property type="match status" value="1"/>
</dbReference>
<evidence type="ECO:0000256" key="2">
    <source>
        <dbReference type="ARBA" id="ARBA00023015"/>
    </source>
</evidence>
<dbReference type="PROSITE" id="PS50977">
    <property type="entry name" value="HTH_TETR_2"/>
    <property type="match status" value="1"/>
</dbReference>
<protein>
    <submittedName>
        <fullName evidence="6">Transcriptional regulator, TetR-like, DNA-binding, bacterial/archaeal domain protein</fullName>
    </submittedName>
</protein>
<keyword evidence="1" id="KW-0678">Repressor</keyword>
<dbReference type="InterPro" id="IPR036271">
    <property type="entry name" value="Tet_transcr_reg_TetR-rel_C_sf"/>
</dbReference>
<dbReference type="InterPro" id="IPR009057">
    <property type="entry name" value="Homeodomain-like_sf"/>
</dbReference>
<name>T0ZQT1_9ZZZZ</name>
<evidence type="ECO:0000313" key="6">
    <source>
        <dbReference type="EMBL" id="EQD31084.1"/>
    </source>
</evidence>
<evidence type="ECO:0000256" key="4">
    <source>
        <dbReference type="ARBA" id="ARBA00023163"/>
    </source>
</evidence>
<accession>T0ZQT1</accession>
<dbReference type="Gene3D" id="1.10.357.10">
    <property type="entry name" value="Tetracycline Repressor, domain 2"/>
    <property type="match status" value="1"/>
</dbReference>
<feature type="non-terminal residue" evidence="6">
    <location>
        <position position="193"/>
    </location>
</feature>
<dbReference type="InterPro" id="IPR041490">
    <property type="entry name" value="KstR2_TetR_C"/>
</dbReference>
<evidence type="ECO:0000256" key="3">
    <source>
        <dbReference type="ARBA" id="ARBA00023125"/>
    </source>
</evidence>
<keyword evidence="4" id="KW-0804">Transcription</keyword>
<proteinExistence type="predicted"/>
<organism evidence="6">
    <name type="scientific">mine drainage metagenome</name>
    <dbReference type="NCBI Taxonomy" id="410659"/>
    <lineage>
        <taxon>unclassified sequences</taxon>
        <taxon>metagenomes</taxon>
        <taxon>ecological metagenomes</taxon>
    </lineage>
</organism>
<gene>
    <name evidence="6" type="ORF">B2A_13837</name>
</gene>
<dbReference type="Pfam" id="PF00440">
    <property type="entry name" value="TetR_N"/>
    <property type="match status" value="1"/>
</dbReference>
<dbReference type="InterPro" id="IPR023772">
    <property type="entry name" value="DNA-bd_HTH_TetR-type_CS"/>
</dbReference>
<dbReference type="SUPFAM" id="SSF48498">
    <property type="entry name" value="Tetracyclin repressor-like, C-terminal domain"/>
    <property type="match status" value="1"/>
</dbReference>
<feature type="domain" description="HTH tetR-type" evidence="5">
    <location>
        <begin position="17"/>
        <end position="77"/>
    </location>
</feature>
<sequence length="193" mass="21685">MRGSPWRASRERVRDRQIKREAVIRAAAHAFNHKGYHNTSLDDIAAALEVSKPTVYYYVSNKEQLLFECFVAGIEPIRAAFRNARSQRAPARERLKTVLGHYGQAVASEFGWCMVRAEDQDLSPAMSAHIKSLKSEIDQGIRRLLREGAQDGSIHPCDPKMTAFALAGALNWIAHWYRENQSMTGAEIAAAFI</sequence>
<dbReference type="InterPro" id="IPR050109">
    <property type="entry name" value="HTH-type_TetR-like_transc_reg"/>
</dbReference>
<dbReference type="PANTHER" id="PTHR30055:SF175">
    <property type="entry name" value="HTH-TYPE TRANSCRIPTIONAL REPRESSOR KSTR2"/>
    <property type="match status" value="1"/>
</dbReference>
<dbReference type="PRINTS" id="PR00455">
    <property type="entry name" value="HTHTETR"/>
</dbReference>
<dbReference type="Gene3D" id="1.10.10.60">
    <property type="entry name" value="Homeodomain-like"/>
    <property type="match status" value="1"/>
</dbReference>